<reference evidence="10" key="1">
    <citation type="journal article" date="2017" name="Genome Announc.">
        <title>Draft Genome Sequence of Terrimicrobium sacchariphilum NM-5T, a Facultative Anaerobic Soil Bacterium of the Class Spartobacteria.</title>
        <authorList>
            <person name="Qiu Y.L."/>
            <person name="Tourlousse D.M."/>
            <person name="Matsuura N."/>
            <person name="Ohashi A."/>
            <person name="Sekiguchi Y."/>
        </authorList>
    </citation>
    <scope>NUCLEOTIDE SEQUENCE [LARGE SCALE GENOMIC DNA]</scope>
    <source>
        <strain evidence="10">NM-5</strain>
    </source>
</reference>
<comment type="catalytic activity">
    <reaction evidence="1">
        <text>[protein]-peptidylproline (omega=180) = [protein]-peptidylproline (omega=0)</text>
        <dbReference type="Rhea" id="RHEA:16237"/>
        <dbReference type="Rhea" id="RHEA-COMP:10747"/>
        <dbReference type="Rhea" id="RHEA-COMP:10748"/>
        <dbReference type="ChEBI" id="CHEBI:83833"/>
        <dbReference type="ChEBI" id="CHEBI:83834"/>
        <dbReference type="EC" id="5.2.1.8"/>
    </reaction>
</comment>
<dbReference type="PANTHER" id="PTHR47245:SF1">
    <property type="entry name" value="FOLDASE PROTEIN PRSA"/>
    <property type="match status" value="1"/>
</dbReference>
<name>A0A146G9H9_TERSA</name>
<organism evidence="9 10">
    <name type="scientific">Terrimicrobium sacchariphilum</name>
    <dbReference type="NCBI Taxonomy" id="690879"/>
    <lineage>
        <taxon>Bacteria</taxon>
        <taxon>Pseudomonadati</taxon>
        <taxon>Verrucomicrobiota</taxon>
        <taxon>Terrimicrobiia</taxon>
        <taxon>Terrimicrobiales</taxon>
        <taxon>Terrimicrobiaceae</taxon>
        <taxon>Terrimicrobium</taxon>
    </lineage>
</organism>
<feature type="chain" id="PRO_5007808411" description="peptidylprolyl isomerase" evidence="7">
    <location>
        <begin position="20"/>
        <end position="325"/>
    </location>
</feature>
<feature type="domain" description="PpiC" evidence="8">
    <location>
        <begin position="178"/>
        <end position="279"/>
    </location>
</feature>
<dbReference type="InterPro" id="IPR000297">
    <property type="entry name" value="PPIase_PpiC"/>
</dbReference>
<dbReference type="PROSITE" id="PS50198">
    <property type="entry name" value="PPIC_PPIASE_2"/>
    <property type="match status" value="1"/>
</dbReference>
<dbReference type="STRING" id="690879.TSACC_22354"/>
<dbReference type="Gene3D" id="1.10.4030.10">
    <property type="entry name" value="Porin chaperone SurA, peptide-binding domain"/>
    <property type="match status" value="1"/>
</dbReference>
<keyword evidence="3 7" id="KW-0732">Signal</keyword>
<dbReference type="InterPro" id="IPR046357">
    <property type="entry name" value="PPIase_dom_sf"/>
</dbReference>
<dbReference type="Gene3D" id="3.10.50.40">
    <property type="match status" value="1"/>
</dbReference>
<keyword evidence="10" id="KW-1185">Reference proteome</keyword>
<feature type="signal peptide" evidence="7">
    <location>
        <begin position="1"/>
        <end position="19"/>
    </location>
</feature>
<evidence type="ECO:0000256" key="1">
    <source>
        <dbReference type="ARBA" id="ARBA00000971"/>
    </source>
</evidence>
<dbReference type="OrthoDB" id="9778023at2"/>
<dbReference type="Proteomes" id="UP000076023">
    <property type="component" value="Unassembled WGS sequence"/>
</dbReference>
<dbReference type="GO" id="GO:0003755">
    <property type="term" value="F:peptidyl-prolyl cis-trans isomerase activity"/>
    <property type="evidence" value="ECO:0007669"/>
    <property type="project" value="UniProtKB-KW"/>
</dbReference>
<gene>
    <name evidence="9" type="ORF">TSACC_22354</name>
</gene>
<protein>
    <recommendedName>
        <fullName evidence="2">peptidylprolyl isomerase</fullName>
        <ecNumber evidence="2">5.2.1.8</ecNumber>
    </recommendedName>
</protein>
<dbReference type="Pfam" id="PF13145">
    <property type="entry name" value="Rotamase_2"/>
    <property type="match status" value="1"/>
</dbReference>
<dbReference type="SUPFAM" id="SSF109998">
    <property type="entry name" value="Triger factor/SurA peptide-binding domain-like"/>
    <property type="match status" value="1"/>
</dbReference>
<dbReference type="AlphaFoldDB" id="A0A146G9H9"/>
<evidence type="ECO:0000256" key="5">
    <source>
        <dbReference type="ARBA" id="ARBA00023235"/>
    </source>
</evidence>
<keyword evidence="4 6" id="KW-0697">Rotamase</keyword>
<sequence length="325" mass="36970">MKHFVVFSVALLIAGIALAQKAEVIDGIAALVNNDVVTISQVRELVGARERSLRQLYSGNELRAKLEEVRLAAIKDLIDRQLILQEFKKLQEKGASIPDYVIDDRVQTIIREEFGGDRSAFIRTLQAQGYTLTRFKEIEREKIIVQAMRQSKVNNDFVISPTQIQAYYNKNKMSYATPEQVKLRMIVIREENSSDVASTDKQGIAKEIRDKIAGGAEFDRMAQMYSEDPNTQEVGGDWGWIERGTLNEQLTSVAFSLRPGEVSPVVQIGGTYYILMIEAKKNAAVKPISDVRDEIERNLIQQERMKSQERWLDTLRQKAYIKILS</sequence>
<dbReference type="SUPFAM" id="SSF54534">
    <property type="entry name" value="FKBP-like"/>
    <property type="match status" value="1"/>
</dbReference>
<dbReference type="PANTHER" id="PTHR47245">
    <property type="entry name" value="PEPTIDYLPROLYL ISOMERASE"/>
    <property type="match status" value="1"/>
</dbReference>
<evidence type="ECO:0000313" key="10">
    <source>
        <dbReference type="Proteomes" id="UP000076023"/>
    </source>
</evidence>
<comment type="caution">
    <text evidence="9">The sequence shown here is derived from an EMBL/GenBank/DDBJ whole genome shotgun (WGS) entry which is preliminary data.</text>
</comment>
<accession>A0A146G9H9</accession>
<proteinExistence type="predicted"/>
<dbReference type="InParanoid" id="A0A146G9H9"/>
<evidence type="ECO:0000256" key="6">
    <source>
        <dbReference type="PROSITE-ProRule" id="PRU00278"/>
    </source>
</evidence>
<keyword evidence="5 6" id="KW-0413">Isomerase</keyword>
<dbReference type="InterPro" id="IPR050245">
    <property type="entry name" value="PrsA_foldase"/>
</dbReference>
<evidence type="ECO:0000256" key="3">
    <source>
        <dbReference type="ARBA" id="ARBA00022729"/>
    </source>
</evidence>
<dbReference type="Pfam" id="PF13624">
    <property type="entry name" value="SurA_N_3"/>
    <property type="match status" value="1"/>
</dbReference>
<dbReference type="EC" id="5.2.1.8" evidence="2"/>
<dbReference type="InterPro" id="IPR027304">
    <property type="entry name" value="Trigger_fact/SurA_dom_sf"/>
</dbReference>
<evidence type="ECO:0000259" key="8">
    <source>
        <dbReference type="PROSITE" id="PS50198"/>
    </source>
</evidence>
<evidence type="ECO:0000313" key="9">
    <source>
        <dbReference type="EMBL" id="GAT33933.1"/>
    </source>
</evidence>
<dbReference type="EMBL" id="BDCO01000002">
    <property type="protein sequence ID" value="GAT33933.1"/>
    <property type="molecule type" value="Genomic_DNA"/>
</dbReference>
<evidence type="ECO:0000256" key="4">
    <source>
        <dbReference type="ARBA" id="ARBA00023110"/>
    </source>
</evidence>
<dbReference type="RefSeq" id="WP_075079609.1">
    <property type="nucleotide sequence ID" value="NZ_BDCO01000002.1"/>
</dbReference>
<evidence type="ECO:0000256" key="2">
    <source>
        <dbReference type="ARBA" id="ARBA00013194"/>
    </source>
</evidence>
<evidence type="ECO:0000256" key="7">
    <source>
        <dbReference type="SAM" id="SignalP"/>
    </source>
</evidence>